<comment type="caution">
    <text evidence="2">The sequence shown here is derived from an EMBL/GenBank/DDBJ whole genome shotgun (WGS) entry which is preliminary data.</text>
</comment>
<protein>
    <submittedName>
        <fullName evidence="2">Integrase</fullName>
    </submittedName>
</protein>
<dbReference type="EMBL" id="SUMB01000018">
    <property type="protein sequence ID" value="TJZ41934.1"/>
    <property type="molecule type" value="Genomic_DNA"/>
</dbReference>
<name>A0A4U0MXH3_9ACTN</name>
<gene>
    <name evidence="2" type="ORF">FCH28_36090</name>
</gene>
<evidence type="ECO:0000313" key="3">
    <source>
        <dbReference type="Proteomes" id="UP000308697"/>
    </source>
</evidence>
<feature type="region of interest" description="Disordered" evidence="1">
    <location>
        <begin position="99"/>
        <end position="118"/>
    </location>
</feature>
<keyword evidence="3" id="KW-1185">Reference proteome</keyword>
<accession>A0A4U0MXH3</accession>
<dbReference type="OrthoDB" id="3382829at2"/>
<evidence type="ECO:0000256" key="1">
    <source>
        <dbReference type="SAM" id="MobiDB-lite"/>
    </source>
</evidence>
<dbReference type="RefSeq" id="WP_136744641.1">
    <property type="nucleotide sequence ID" value="NZ_SUMB01000018.1"/>
</dbReference>
<sequence length="118" mass="12922">MGKRRVRTIRFDAQEFRWTGAIGIRHDESDCRRYVQLRVWGSAGRTGQVLDVALVSAGPQGPWGACTDNVYPTPRDVRTVIEYALARGWDPAARGGTFTLGPGGEGESEPIGLTDFTL</sequence>
<dbReference type="AlphaFoldDB" id="A0A4U0MXH3"/>
<evidence type="ECO:0000313" key="2">
    <source>
        <dbReference type="EMBL" id="TJZ41934.1"/>
    </source>
</evidence>
<proteinExistence type="predicted"/>
<organism evidence="2 3">
    <name type="scientific">Streptomyces piniterrae</name>
    <dbReference type="NCBI Taxonomy" id="2571125"/>
    <lineage>
        <taxon>Bacteria</taxon>
        <taxon>Bacillati</taxon>
        <taxon>Actinomycetota</taxon>
        <taxon>Actinomycetes</taxon>
        <taxon>Kitasatosporales</taxon>
        <taxon>Streptomycetaceae</taxon>
        <taxon>Streptomyces</taxon>
    </lineage>
</organism>
<reference evidence="2 3" key="1">
    <citation type="submission" date="2019-04" db="EMBL/GenBank/DDBJ databases">
        <title>Streptomyces piniterrae sp. nov., a heliquinomycin-producing actinomycete isolated from rhizosphere soil of Pinus yunnanensis.</title>
        <authorList>
            <person name="Zhuang X."/>
            <person name="Zhao J."/>
        </authorList>
    </citation>
    <scope>NUCLEOTIDE SEQUENCE [LARGE SCALE GENOMIC DNA]</scope>
    <source>
        <strain evidence="3">jys28</strain>
    </source>
</reference>
<dbReference type="Proteomes" id="UP000308697">
    <property type="component" value="Unassembled WGS sequence"/>
</dbReference>